<protein>
    <recommendedName>
        <fullName evidence="3">DUF3253 domain-containing protein</fullName>
    </recommendedName>
</protein>
<accession>A0ABU7YUA9</accession>
<gene>
    <name evidence="1" type="ORF">SNE34_01375</name>
</gene>
<proteinExistence type="predicted"/>
<evidence type="ECO:0000313" key="1">
    <source>
        <dbReference type="EMBL" id="MEG3182666.1"/>
    </source>
</evidence>
<organism evidence="1 2">
    <name type="scientific">Novilysobacter erysipheiresistens</name>
    <dbReference type="NCBI Taxonomy" id="1749332"/>
    <lineage>
        <taxon>Bacteria</taxon>
        <taxon>Pseudomonadati</taxon>
        <taxon>Pseudomonadota</taxon>
        <taxon>Gammaproteobacteria</taxon>
        <taxon>Lysobacterales</taxon>
        <taxon>Lysobacteraceae</taxon>
        <taxon>Novilysobacter</taxon>
    </lineage>
</organism>
<dbReference type="RefSeq" id="WP_332613996.1">
    <property type="nucleotide sequence ID" value="NZ_JAXGFP010000001.1"/>
</dbReference>
<dbReference type="Proteomes" id="UP001355056">
    <property type="component" value="Unassembled WGS sequence"/>
</dbReference>
<dbReference type="EMBL" id="JAXGFP010000001">
    <property type="protein sequence ID" value="MEG3182666.1"/>
    <property type="molecule type" value="Genomic_DNA"/>
</dbReference>
<name>A0ABU7YUA9_9GAMM</name>
<keyword evidence="2" id="KW-1185">Reference proteome</keyword>
<sequence length="97" mass="10809">MSGYWNTTRLTGDDLRAAIQQADKQDDAILAIYQHARGPLSPSDVWAQCERAGKRWPLTSVRRSITGLTQAGALVRLDEQKQGVYGRPEHCWTRAAA</sequence>
<reference evidence="1 2" key="1">
    <citation type="journal article" date="2016" name="Int. J. Syst. Evol. Microbiol.">
        <title>Lysobacter erysipheiresistens sp. nov., an antagonist of powdery mildew, isolated from tobacco-cultivated soil.</title>
        <authorList>
            <person name="Xie B."/>
            <person name="Li T."/>
            <person name="Lin X."/>
            <person name="Wang C.J."/>
            <person name="Chen Y.J."/>
            <person name="Liu W.J."/>
            <person name="Zhao Z.W."/>
        </authorList>
    </citation>
    <scope>NUCLEOTIDE SEQUENCE [LARGE SCALE GENOMIC DNA]</scope>
    <source>
        <strain evidence="1 2">RS-LYSO-3</strain>
    </source>
</reference>
<comment type="caution">
    <text evidence="1">The sequence shown here is derived from an EMBL/GenBank/DDBJ whole genome shotgun (WGS) entry which is preliminary data.</text>
</comment>
<evidence type="ECO:0000313" key="2">
    <source>
        <dbReference type="Proteomes" id="UP001355056"/>
    </source>
</evidence>
<evidence type="ECO:0008006" key="3">
    <source>
        <dbReference type="Google" id="ProtNLM"/>
    </source>
</evidence>